<proteinExistence type="predicted"/>
<sequence length="386" mass="42511">MPIKKNPKQEVFTDSSEIEKDNSGLMAVEELYEVESDTKGIRACIVTGENDPELVDKSLEEGPDVTAFGFDPQNSSSKVVTSSFQPTIGLHKFMYHTVASSDLGIEKDLCMANNFSGDALVVTTIIVDKVKASVIMIHEDNVSRLGFELWKWPKRKKIVGGGNAVGYAARNFFKNGMDDGNIAAVWRKEKAATLEQDDVIKHKVLRTGLEHDAAIASDIGYSRSGGHLGDDSVMLHYNATYVVDQTFNKPQRDQNTHLSMANFSHKLVNTSSNINTWKSRAVSDIDNQKFVQETELNGDNYDPRVIKDNNNLVTVSNGNRVPSTHAQREIQKTLPSAGANSSGRPIDDADSRTIFISNVHFATTIDSLSWHFNKFGAVIVTEVATG</sequence>
<dbReference type="InterPro" id="IPR012677">
    <property type="entry name" value="Nucleotide-bd_a/b_plait_sf"/>
</dbReference>
<evidence type="ECO:0000313" key="1">
    <source>
        <dbReference type="EMBL" id="PWA85164.1"/>
    </source>
</evidence>
<dbReference type="Proteomes" id="UP000245207">
    <property type="component" value="Unassembled WGS sequence"/>
</dbReference>
<dbReference type="SUPFAM" id="SSF54928">
    <property type="entry name" value="RNA-binding domain, RBD"/>
    <property type="match status" value="1"/>
</dbReference>
<organism evidence="1 2">
    <name type="scientific">Artemisia annua</name>
    <name type="common">Sweet wormwood</name>
    <dbReference type="NCBI Taxonomy" id="35608"/>
    <lineage>
        <taxon>Eukaryota</taxon>
        <taxon>Viridiplantae</taxon>
        <taxon>Streptophyta</taxon>
        <taxon>Embryophyta</taxon>
        <taxon>Tracheophyta</taxon>
        <taxon>Spermatophyta</taxon>
        <taxon>Magnoliopsida</taxon>
        <taxon>eudicotyledons</taxon>
        <taxon>Gunneridae</taxon>
        <taxon>Pentapetalae</taxon>
        <taxon>asterids</taxon>
        <taxon>campanulids</taxon>
        <taxon>Asterales</taxon>
        <taxon>Asteraceae</taxon>
        <taxon>Asteroideae</taxon>
        <taxon>Anthemideae</taxon>
        <taxon>Artemisiinae</taxon>
        <taxon>Artemisia</taxon>
    </lineage>
</organism>
<protein>
    <submittedName>
        <fullName evidence="1">Nucleotide-binding, alpha-beta plait</fullName>
    </submittedName>
</protein>
<accession>A0A2U1PHB8</accession>
<dbReference type="AlphaFoldDB" id="A0A2U1PHB8"/>
<keyword evidence="2" id="KW-1185">Reference proteome</keyword>
<dbReference type="InterPro" id="IPR035979">
    <property type="entry name" value="RBD_domain_sf"/>
</dbReference>
<dbReference type="Gene3D" id="3.30.70.330">
    <property type="match status" value="1"/>
</dbReference>
<reference evidence="1 2" key="1">
    <citation type="journal article" date="2018" name="Mol. Plant">
        <title>The genome of Artemisia annua provides insight into the evolution of Asteraceae family and artemisinin biosynthesis.</title>
        <authorList>
            <person name="Shen Q."/>
            <person name="Zhang L."/>
            <person name="Liao Z."/>
            <person name="Wang S."/>
            <person name="Yan T."/>
            <person name="Shi P."/>
            <person name="Liu M."/>
            <person name="Fu X."/>
            <person name="Pan Q."/>
            <person name="Wang Y."/>
            <person name="Lv Z."/>
            <person name="Lu X."/>
            <person name="Zhang F."/>
            <person name="Jiang W."/>
            <person name="Ma Y."/>
            <person name="Chen M."/>
            <person name="Hao X."/>
            <person name="Li L."/>
            <person name="Tang Y."/>
            <person name="Lv G."/>
            <person name="Zhou Y."/>
            <person name="Sun X."/>
            <person name="Brodelius P.E."/>
            <person name="Rose J.K.C."/>
            <person name="Tang K."/>
        </authorList>
    </citation>
    <scope>NUCLEOTIDE SEQUENCE [LARGE SCALE GENOMIC DNA]</scope>
    <source>
        <strain evidence="2">cv. Huhao1</strain>
        <tissue evidence="1">Leaf</tissue>
    </source>
</reference>
<dbReference type="EMBL" id="PKPP01001152">
    <property type="protein sequence ID" value="PWA85164.1"/>
    <property type="molecule type" value="Genomic_DNA"/>
</dbReference>
<gene>
    <name evidence="1" type="ORF">CTI12_AA152720</name>
</gene>
<comment type="caution">
    <text evidence="1">The sequence shown here is derived from an EMBL/GenBank/DDBJ whole genome shotgun (WGS) entry which is preliminary data.</text>
</comment>
<dbReference type="OrthoDB" id="4726at2759"/>
<dbReference type="STRING" id="35608.A0A2U1PHB8"/>
<dbReference type="GO" id="GO:0003676">
    <property type="term" value="F:nucleic acid binding"/>
    <property type="evidence" value="ECO:0007669"/>
    <property type="project" value="InterPro"/>
</dbReference>
<evidence type="ECO:0000313" key="2">
    <source>
        <dbReference type="Proteomes" id="UP000245207"/>
    </source>
</evidence>
<name>A0A2U1PHB8_ARTAN</name>